<dbReference type="GO" id="GO:0060271">
    <property type="term" value="P:cilium assembly"/>
    <property type="evidence" value="ECO:0007669"/>
    <property type="project" value="TreeGrafter"/>
</dbReference>
<sequence>MVQVFLVQVVTDQVVLVQVFMGQVVMGQVDMVQVVMDQVDMVQVSHRAHGLVSSFASPAVEEPERRRRRQAHRLQRRTTRGAKARSDAPPVADSNTVSGSGGGSGSALAAAAAAPPRERKSSGGVLRRLRSRRSQVDGRPVTEEDLRTQQGGHIAPEEVLGLRVATRGYLCKPEENVYNVDFVRFKIRDLETGTVLFEIAKPPNMEEDEEGRDVDLSAGRFVRYQFTPAFLRLRTVGATVEFTVGGRPLNNFRMIERHYFREHLLKSFDFDFGFCIPNSRNTCEHIYEFPQLSESLVRQMVECPYETRSDSFYFVDNRLVMHNKADYAYNGGQ</sequence>
<feature type="compositionally biased region" description="Basic residues" evidence="6">
    <location>
        <begin position="66"/>
        <end position="83"/>
    </location>
</feature>
<dbReference type="InterPro" id="IPR037036">
    <property type="entry name" value="PDED_dom_sf"/>
</dbReference>
<feature type="domain" description="GMP phosphodiesterase delta subunit" evidence="7">
    <location>
        <begin position="174"/>
        <end position="329"/>
    </location>
</feature>
<evidence type="ECO:0000256" key="3">
    <source>
        <dbReference type="ARBA" id="ARBA00022794"/>
    </source>
</evidence>
<evidence type="ECO:0000313" key="9">
    <source>
        <dbReference type="Proteomes" id="UP001174136"/>
    </source>
</evidence>
<dbReference type="InterPro" id="IPR008015">
    <property type="entry name" value="PDED_dom"/>
</dbReference>
<keyword evidence="4" id="KW-0653">Protein transport</keyword>
<feature type="region of interest" description="Disordered" evidence="6">
    <location>
        <begin position="55"/>
        <end position="150"/>
    </location>
</feature>
<keyword evidence="5" id="KW-0446">Lipid-binding</keyword>
<dbReference type="InterPro" id="IPR014756">
    <property type="entry name" value="Ig_E-set"/>
</dbReference>
<dbReference type="AlphaFoldDB" id="A0AA47NW35"/>
<evidence type="ECO:0000313" key="8">
    <source>
        <dbReference type="EMBL" id="KAK0140836.1"/>
    </source>
</evidence>
<keyword evidence="9" id="KW-1185">Reference proteome</keyword>
<name>A0AA47NW35_MERPO</name>
<evidence type="ECO:0000256" key="6">
    <source>
        <dbReference type="SAM" id="MobiDB-lite"/>
    </source>
</evidence>
<dbReference type="EMBL" id="JAOPHQ010004007">
    <property type="protein sequence ID" value="KAK0140836.1"/>
    <property type="molecule type" value="Genomic_DNA"/>
</dbReference>
<gene>
    <name evidence="8" type="primary">unc119b_0</name>
    <name evidence="8" type="ORF">N1851_022158</name>
</gene>
<dbReference type="Proteomes" id="UP001174136">
    <property type="component" value="Unassembled WGS sequence"/>
</dbReference>
<dbReference type="GO" id="GO:0007399">
    <property type="term" value="P:nervous system development"/>
    <property type="evidence" value="ECO:0007669"/>
    <property type="project" value="TreeGrafter"/>
</dbReference>
<feature type="compositionally biased region" description="Basic and acidic residues" evidence="6">
    <location>
        <begin position="134"/>
        <end position="147"/>
    </location>
</feature>
<organism evidence="8 9">
    <name type="scientific">Merluccius polli</name>
    <name type="common">Benguela hake</name>
    <name type="synonym">Merluccius cadenati</name>
    <dbReference type="NCBI Taxonomy" id="89951"/>
    <lineage>
        <taxon>Eukaryota</taxon>
        <taxon>Metazoa</taxon>
        <taxon>Chordata</taxon>
        <taxon>Craniata</taxon>
        <taxon>Vertebrata</taxon>
        <taxon>Euteleostomi</taxon>
        <taxon>Actinopterygii</taxon>
        <taxon>Neopterygii</taxon>
        <taxon>Teleostei</taxon>
        <taxon>Neoteleostei</taxon>
        <taxon>Acanthomorphata</taxon>
        <taxon>Zeiogadaria</taxon>
        <taxon>Gadariae</taxon>
        <taxon>Gadiformes</taxon>
        <taxon>Gadoidei</taxon>
        <taxon>Merlucciidae</taxon>
        <taxon>Merluccius</taxon>
    </lineage>
</organism>
<dbReference type="GO" id="GO:0008289">
    <property type="term" value="F:lipid binding"/>
    <property type="evidence" value="ECO:0007669"/>
    <property type="project" value="UniProtKB-KW"/>
</dbReference>
<comment type="caution">
    <text evidence="8">The sequence shown here is derived from an EMBL/GenBank/DDBJ whole genome shotgun (WGS) entry which is preliminary data.</text>
</comment>
<comment type="similarity">
    <text evidence="1">Belongs to the PDE6D/unc-119 family.</text>
</comment>
<dbReference type="InterPro" id="IPR051519">
    <property type="entry name" value="PDE6D_unc-119_myristoyl-bd"/>
</dbReference>
<dbReference type="Gene3D" id="2.70.50.40">
    <property type="entry name" value="GMP phosphodiesterase, delta subunit"/>
    <property type="match status" value="1"/>
</dbReference>
<dbReference type="SUPFAM" id="SSF81296">
    <property type="entry name" value="E set domains"/>
    <property type="match status" value="1"/>
</dbReference>
<keyword evidence="2" id="KW-0813">Transport</keyword>
<evidence type="ECO:0000256" key="5">
    <source>
        <dbReference type="ARBA" id="ARBA00023121"/>
    </source>
</evidence>
<proteinExistence type="inferred from homology"/>
<dbReference type="GO" id="GO:0005929">
    <property type="term" value="C:cilium"/>
    <property type="evidence" value="ECO:0007669"/>
    <property type="project" value="TreeGrafter"/>
</dbReference>
<dbReference type="Pfam" id="PF05351">
    <property type="entry name" value="GMP_PDE_delta"/>
    <property type="match status" value="1"/>
</dbReference>
<evidence type="ECO:0000256" key="2">
    <source>
        <dbReference type="ARBA" id="ARBA00022448"/>
    </source>
</evidence>
<evidence type="ECO:0000259" key="7">
    <source>
        <dbReference type="Pfam" id="PF05351"/>
    </source>
</evidence>
<evidence type="ECO:0000256" key="1">
    <source>
        <dbReference type="ARBA" id="ARBA00008102"/>
    </source>
</evidence>
<dbReference type="FunFam" id="2.70.50.40:FF:000001">
    <property type="entry name" value="protein unc-119 homolog A"/>
    <property type="match status" value="1"/>
</dbReference>
<accession>A0AA47NW35</accession>
<keyword evidence="3" id="KW-0970">Cilium biogenesis/degradation</keyword>
<dbReference type="GO" id="GO:0042953">
    <property type="term" value="P:lipoprotein transport"/>
    <property type="evidence" value="ECO:0007669"/>
    <property type="project" value="TreeGrafter"/>
</dbReference>
<dbReference type="PANTHER" id="PTHR12951">
    <property type="entry name" value="RETINAL PROTEIN 4"/>
    <property type="match status" value="1"/>
</dbReference>
<dbReference type="PANTHER" id="PTHR12951:SF3">
    <property type="entry name" value="PROTEIN UNC-119 HOMOLOG B"/>
    <property type="match status" value="1"/>
</dbReference>
<protein>
    <submittedName>
        <fullName evidence="8">Protein unc-119 B</fullName>
    </submittedName>
</protein>
<reference evidence="8" key="1">
    <citation type="journal article" date="2023" name="Front. Mar. Sci.">
        <title>A new Merluccius polli reference genome to investigate the effects of global change in West African waters.</title>
        <authorList>
            <person name="Mateo J.L."/>
            <person name="Blanco-Fernandez C."/>
            <person name="Garcia-Vazquez E."/>
            <person name="Machado-Schiaffino G."/>
        </authorList>
    </citation>
    <scope>NUCLEOTIDE SEQUENCE</scope>
    <source>
        <strain evidence="8">C29</strain>
        <tissue evidence="8">Fin</tissue>
    </source>
</reference>
<evidence type="ECO:0000256" key="4">
    <source>
        <dbReference type="ARBA" id="ARBA00022927"/>
    </source>
</evidence>